<dbReference type="AlphaFoldDB" id="A0A4V3XGD2"/>
<feature type="binding site" evidence="8">
    <location>
        <position position="46"/>
    </location>
    <ligand>
        <name>Zn(2+)</name>
        <dbReference type="ChEBI" id="CHEBI:29105"/>
    </ligand>
</feature>
<dbReference type="Proteomes" id="UP000310158">
    <property type="component" value="Unassembled WGS sequence"/>
</dbReference>
<evidence type="ECO:0000256" key="2">
    <source>
        <dbReference type="ARBA" id="ARBA00022664"/>
    </source>
</evidence>
<dbReference type="OrthoDB" id="674963at2759"/>
<feature type="region of interest" description="Disordered" evidence="9">
    <location>
        <begin position="122"/>
        <end position="147"/>
    </location>
</feature>
<keyword evidence="2" id="KW-0507">mRNA processing</keyword>
<dbReference type="Pfam" id="PF04502">
    <property type="entry name" value="Saf4_Yju2"/>
    <property type="match status" value="1"/>
</dbReference>
<reference evidence="10 11" key="1">
    <citation type="submission" date="2019-02" db="EMBL/GenBank/DDBJ databases">
        <title>Genome sequencing of the rare red list fungi Bondarzewia mesenterica.</title>
        <authorList>
            <person name="Buettner E."/>
            <person name="Kellner H."/>
        </authorList>
    </citation>
    <scope>NUCLEOTIDE SEQUENCE [LARGE SCALE GENOMIC DNA]</scope>
    <source>
        <strain evidence="10 11">DSM 108281</strain>
    </source>
</reference>
<dbReference type="InterPro" id="IPR007590">
    <property type="entry name" value="Saf4/Yju2"/>
</dbReference>
<feature type="compositionally biased region" description="Basic and acidic residues" evidence="9">
    <location>
        <begin position="137"/>
        <end position="147"/>
    </location>
</feature>
<evidence type="ECO:0000313" key="10">
    <source>
        <dbReference type="EMBL" id="THH20963.1"/>
    </source>
</evidence>
<evidence type="ECO:0000256" key="3">
    <source>
        <dbReference type="ARBA" id="ARBA00022723"/>
    </source>
</evidence>
<evidence type="ECO:0000256" key="7">
    <source>
        <dbReference type="ARBA" id="ARBA00023242"/>
    </source>
</evidence>
<keyword evidence="5 8" id="KW-0862">Zinc</keyword>
<feature type="region of interest" description="Disordered" evidence="9">
    <location>
        <begin position="204"/>
        <end position="233"/>
    </location>
</feature>
<dbReference type="GO" id="GO:0046872">
    <property type="term" value="F:metal ion binding"/>
    <property type="evidence" value="ECO:0007669"/>
    <property type="project" value="UniProtKB-KW"/>
</dbReference>
<keyword evidence="11" id="KW-1185">Reference proteome</keyword>
<dbReference type="EMBL" id="SGPL01000011">
    <property type="protein sequence ID" value="THH20963.1"/>
    <property type="molecule type" value="Genomic_DNA"/>
</dbReference>
<accession>A0A4V3XGD2</accession>
<sequence length="517" mass="59325">MSERKVLNKYFPPDFDPALIPRRKQPKNAQQVVRLMAPFSMRCNTCGEYIYKGKKFNARKETVEGEDYYGIKIFRFYIKCTLCSAEITFKTDPKNTDYSAEHGASRNFEPWREEKAVEEEDRLTKLEEEENNPMKALENRTTDSKREMDILDALQDIRARNARNERVGQSVDLLEKIGLEDIRTEEDDQKRREEDEDEALVREVFSKISAPTAGPSRSPVTVEGDDASPPAPSIVTVKRKADDLEHDLRSLLPESTRVMISSTTMSMQPPKKKKPNASKSLGIKLVKKPKAAKVPVPSPSSLNVLSSAHLLAFAMDSSREDFPRVSIDTQQDWQRIRDNFSQALYARLDEHLALNNLTEHKSVFLLHAQQTIDSMFDKARPNVRVNGQILEELNGDGEEAEIFDEALDRRIWSLSDQRLISDREVAMKRRTRPQEVVTLLEDLLQRQHAEEDIIEDSVEDDMMVTGDDIDDERLAETERTFQEVCAMSEGLHQKAQTQLKRSKRLQSADKEIRALKN</sequence>
<name>A0A4V3XGD2_9AGAM</name>
<evidence type="ECO:0000256" key="1">
    <source>
        <dbReference type="ARBA" id="ARBA00004123"/>
    </source>
</evidence>
<keyword evidence="7 8" id="KW-0539">Nucleus</keyword>
<evidence type="ECO:0000256" key="8">
    <source>
        <dbReference type="HAMAP-Rule" id="MF_03226"/>
    </source>
</evidence>
<comment type="subcellular location">
    <subcellularLocation>
        <location evidence="1 8">Nucleus</location>
    </subcellularLocation>
</comment>
<comment type="similarity">
    <text evidence="8">Belongs to the CWC16 family. YJU2 subfamily.</text>
</comment>
<comment type="function">
    <text evidence="8">Part of the spliceosome which catalyzes two sequential transesterification reactions, first the excision of the non-coding intron from pre-mRNA and then the ligation of the coding exons to form the mature mRNA. Plays a role in stabilizing the structure of the spliceosome catalytic core and docking of the branch helix into the active site, producing 5'-exon and lariat intron-3'-intermediates.</text>
</comment>
<feature type="binding site" evidence="8">
    <location>
        <position position="43"/>
    </location>
    <ligand>
        <name>Zn(2+)</name>
        <dbReference type="ChEBI" id="CHEBI:29105"/>
    </ligand>
</feature>
<dbReference type="GO" id="GO:0000349">
    <property type="term" value="P:generation of catalytic spliceosome for first transesterification step"/>
    <property type="evidence" value="ECO:0007669"/>
    <property type="project" value="UniProtKB-UniRule"/>
</dbReference>
<evidence type="ECO:0000313" key="11">
    <source>
        <dbReference type="Proteomes" id="UP000310158"/>
    </source>
</evidence>
<dbReference type="GO" id="GO:0071006">
    <property type="term" value="C:U2-type catalytic step 1 spliceosome"/>
    <property type="evidence" value="ECO:0007669"/>
    <property type="project" value="UniProtKB-UniRule"/>
</dbReference>
<evidence type="ECO:0000256" key="5">
    <source>
        <dbReference type="ARBA" id="ARBA00022833"/>
    </source>
</evidence>
<feature type="binding site" evidence="8">
    <location>
        <position position="83"/>
    </location>
    <ligand>
        <name>Zn(2+)</name>
        <dbReference type="ChEBI" id="CHEBI:29105"/>
    </ligand>
</feature>
<evidence type="ECO:0000256" key="4">
    <source>
        <dbReference type="ARBA" id="ARBA00022728"/>
    </source>
</evidence>
<gene>
    <name evidence="10" type="ORF">EW146_g489</name>
</gene>
<feature type="compositionally biased region" description="Acidic residues" evidence="9">
    <location>
        <begin position="122"/>
        <end position="131"/>
    </location>
</feature>
<evidence type="ECO:0000256" key="6">
    <source>
        <dbReference type="ARBA" id="ARBA00023187"/>
    </source>
</evidence>
<comment type="caution">
    <text evidence="10">The sequence shown here is derived from an EMBL/GenBank/DDBJ whole genome shotgun (WGS) entry which is preliminary data.</text>
</comment>
<evidence type="ECO:0000256" key="9">
    <source>
        <dbReference type="SAM" id="MobiDB-lite"/>
    </source>
</evidence>
<proteinExistence type="inferred from homology"/>
<dbReference type="PANTHER" id="PTHR12111:SF1">
    <property type="entry name" value="SPLICING FACTOR YJU2"/>
    <property type="match status" value="1"/>
</dbReference>
<keyword evidence="4 8" id="KW-0747">Spliceosome</keyword>
<feature type="compositionally biased region" description="Basic and acidic residues" evidence="9">
    <location>
        <begin position="506"/>
        <end position="517"/>
    </location>
</feature>
<feature type="binding site" evidence="8">
    <location>
        <position position="80"/>
    </location>
    <ligand>
        <name>Zn(2+)</name>
        <dbReference type="ChEBI" id="CHEBI:29105"/>
    </ligand>
</feature>
<keyword evidence="3 8" id="KW-0479">Metal-binding</keyword>
<organism evidence="10 11">
    <name type="scientific">Bondarzewia mesenterica</name>
    <dbReference type="NCBI Taxonomy" id="1095465"/>
    <lineage>
        <taxon>Eukaryota</taxon>
        <taxon>Fungi</taxon>
        <taxon>Dikarya</taxon>
        <taxon>Basidiomycota</taxon>
        <taxon>Agaricomycotina</taxon>
        <taxon>Agaricomycetes</taxon>
        <taxon>Russulales</taxon>
        <taxon>Bondarzewiaceae</taxon>
        <taxon>Bondarzewia</taxon>
    </lineage>
</organism>
<protein>
    <recommendedName>
        <fullName evidence="8">Splicing factor YJU2</fullName>
    </recommendedName>
</protein>
<keyword evidence="6" id="KW-0508">mRNA splicing</keyword>
<dbReference type="PANTHER" id="PTHR12111">
    <property type="entry name" value="SPLICING FACTOR YJU2"/>
    <property type="match status" value="1"/>
</dbReference>
<dbReference type="InterPro" id="IPR043701">
    <property type="entry name" value="Yju2"/>
</dbReference>
<dbReference type="HAMAP" id="MF_03226">
    <property type="entry name" value="YJU2"/>
    <property type="match status" value="1"/>
</dbReference>
<feature type="region of interest" description="Disordered" evidence="9">
    <location>
        <begin position="497"/>
        <end position="517"/>
    </location>
</feature>
<comment type="subunit">
    <text evidence="8">Component of the spliceosome. Present in the activated B complex, the catalytically activated B* complex which catalyzes the branching, the catalytic step 1 C complex catalyzing the exon ligation, and the postcatalytic P complex containing the ligated exons (mRNA) and the excised lariat intron.</text>
</comment>